<keyword evidence="2" id="KW-1185">Reference proteome</keyword>
<gene>
    <name evidence="1" type="ORF">J3U87_27330</name>
</gene>
<proteinExistence type="predicted"/>
<organism evidence="1 2">
    <name type="scientific">Sulfidibacter corallicola</name>
    <dbReference type="NCBI Taxonomy" id="2818388"/>
    <lineage>
        <taxon>Bacteria</taxon>
        <taxon>Pseudomonadati</taxon>
        <taxon>Acidobacteriota</taxon>
        <taxon>Holophagae</taxon>
        <taxon>Acanthopleuribacterales</taxon>
        <taxon>Acanthopleuribacteraceae</taxon>
        <taxon>Sulfidibacter</taxon>
    </lineage>
</organism>
<dbReference type="Proteomes" id="UP000663929">
    <property type="component" value="Chromosome"/>
</dbReference>
<dbReference type="RefSeq" id="WP_237378952.1">
    <property type="nucleotide sequence ID" value="NZ_CP071793.1"/>
</dbReference>
<dbReference type="EMBL" id="CP071793">
    <property type="protein sequence ID" value="QTD49315.1"/>
    <property type="molecule type" value="Genomic_DNA"/>
</dbReference>
<dbReference type="AlphaFoldDB" id="A0A8A4TRZ4"/>
<name>A0A8A4TRZ4_SULCO</name>
<evidence type="ECO:0000313" key="2">
    <source>
        <dbReference type="Proteomes" id="UP000663929"/>
    </source>
</evidence>
<evidence type="ECO:0008006" key="3">
    <source>
        <dbReference type="Google" id="ProtNLM"/>
    </source>
</evidence>
<sequence length="228" mass="25527">MNRALVVGCMIMLAGCGPKKMALSAEATSLQGRTLVVHTWDPVPFADKSFAKVMKDELDPKEIFGRSEPVESKVARFQLEDPAIPVADHLARVLADRYHMDVKISNRHGTFSGRRENVTTKYPDFDFVLEVKTNYWAVTHNLPSLTKLMVQCFVQVRFIERGSGKVFASGLFDAKHEGFGRSPSAKELWDEEAALLKKMLAECSREIGAEAQQELFGQASKYRPMSSL</sequence>
<evidence type="ECO:0000313" key="1">
    <source>
        <dbReference type="EMBL" id="QTD49315.1"/>
    </source>
</evidence>
<accession>A0A8A4TRZ4</accession>
<dbReference type="PROSITE" id="PS51257">
    <property type="entry name" value="PROKAR_LIPOPROTEIN"/>
    <property type="match status" value="1"/>
</dbReference>
<dbReference type="KEGG" id="scor:J3U87_27330"/>
<protein>
    <recommendedName>
        <fullName evidence="3">Lipoprotein</fullName>
    </recommendedName>
</protein>
<reference evidence="1" key="1">
    <citation type="submission" date="2021-03" db="EMBL/GenBank/DDBJ databases">
        <title>Acanthopleuribacteraceae sp. M133.</title>
        <authorList>
            <person name="Wang G."/>
        </authorList>
    </citation>
    <scope>NUCLEOTIDE SEQUENCE</scope>
    <source>
        <strain evidence="1">M133</strain>
    </source>
</reference>